<organism evidence="2 3">
    <name type="scientific">Glossina palpalis gambiensis</name>
    <dbReference type="NCBI Taxonomy" id="67801"/>
    <lineage>
        <taxon>Eukaryota</taxon>
        <taxon>Metazoa</taxon>
        <taxon>Ecdysozoa</taxon>
        <taxon>Arthropoda</taxon>
        <taxon>Hexapoda</taxon>
        <taxon>Insecta</taxon>
        <taxon>Pterygota</taxon>
        <taxon>Neoptera</taxon>
        <taxon>Endopterygota</taxon>
        <taxon>Diptera</taxon>
        <taxon>Brachycera</taxon>
        <taxon>Muscomorpha</taxon>
        <taxon>Hippoboscoidea</taxon>
        <taxon>Glossinidae</taxon>
        <taxon>Glossina</taxon>
    </lineage>
</organism>
<reference evidence="3" key="1">
    <citation type="submission" date="2015-01" db="EMBL/GenBank/DDBJ databases">
        <authorList>
            <person name="Aksoy S."/>
            <person name="Warren W."/>
            <person name="Wilson R.K."/>
        </authorList>
    </citation>
    <scope>NUCLEOTIDE SEQUENCE [LARGE SCALE GENOMIC DNA]</scope>
    <source>
        <strain evidence="3">IAEA</strain>
    </source>
</reference>
<dbReference type="EMBL" id="JXJN01019430">
    <property type="status" value="NOT_ANNOTATED_CDS"/>
    <property type="molecule type" value="Genomic_DNA"/>
</dbReference>
<evidence type="ECO:0000313" key="2">
    <source>
        <dbReference type="EnsemblMetazoa" id="GPPI038752-PA"/>
    </source>
</evidence>
<keyword evidence="3" id="KW-1185">Reference proteome</keyword>
<name>A0A1B0BRZ5_9MUSC</name>
<keyword evidence="1" id="KW-0472">Membrane</keyword>
<proteinExistence type="predicted"/>
<evidence type="ECO:0000313" key="3">
    <source>
        <dbReference type="Proteomes" id="UP000092460"/>
    </source>
</evidence>
<reference evidence="2" key="2">
    <citation type="submission" date="2020-05" db="UniProtKB">
        <authorList>
            <consortium name="EnsemblMetazoa"/>
        </authorList>
    </citation>
    <scope>IDENTIFICATION</scope>
    <source>
        <strain evidence="2">IAEA</strain>
    </source>
</reference>
<dbReference type="VEuPathDB" id="VectorBase:GPPI038752"/>
<dbReference type="Proteomes" id="UP000092460">
    <property type="component" value="Unassembled WGS sequence"/>
</dbReference>
<keyword evidence="1" id="KW-1133">Transmembrane helix</keyword>
<feature type="transmembrane region" description="Helical" evidence="1">
    <location>
        <begin position="37"/>
        <end position="56"/>
    </location>
</feature>
<sequence length="88" mass="9968">MYTNKQIAKHTAAVVCSLSWEILQMLAKLLLPMTATLMAMAMSTAMAAELLLYLSYDMVVPRSPSHARVPCTNTYCAHIYRYTNELFF</sequence>
<keyword evidence="1" id="KW-0812">Transmembrane</keyword>
<accession>A0A1B0BRZ5</accession>
<dbReference type="AlphaFoldDB" id="A0A1B0BRZ5"/>
<evidence type="ECO:0000256" key="1">
    <source>
        <dbReference type="SAM" id="Phobius"/>
    </source>
</evidence>
<dbReference type="EnsemblMetazoa" id="GPPI038752-RA">
    <property type="protein sequence ID" value="GPPI038752-PA"/>
    <property type="gene ID" value="GPPI038752"/>
</dbReference>
<protein>
    <submittedName>
        <fullName evidence="2">Uncharacterized protein</fullName>
    </submittedName>
</protein>